<dbReference type="PANTHER" id="PTHR43280">
    <property type="entry name" value="ARAC-FAMILY TRANSCRIPTIONAL REGULATOR"/>
    <property type="match status" value="1"/>
</dbReference>
<keyword evidence="1" id="KW-0805">Transcription regulation</keyword>
<dbReference type="SUPFAM" id="SSF46689">
    <property type="entry name" value="Homeodomain-like"/>
    <property type="match status" value="2"/>
</dbReference>
<dbReference type="Proteomes" id="UP000502005">
    <property type="component" value="Plasmid pNE1B"/>
</dbReference>
<keyword evidence="6" id="KW-0614">Plasmid</keyword>
<organism evidence="6 7">
    <name type="scientific">Pantoea cypripedii</name>
    <name type="common">Pectobacterium cypripedii</name>
    <name type="synonym">Erwinia cypripedii</name>
    <dbReference type="NCBI Taxonomy" id="55209"/>
    <lineage>
        <taxon>Bacteria</taxon>
        <taxon>Pseudomonadati</taxon>
        <taxon>Pseudomonadota</taxon>
        <taxon>Gammaproteobacteria</taxon>
        <taxon>Enterobacterales</taxon>
        <taxon>Erwiniaceae</taxon>
        <taxon>Pantoea</taxon>
    </lineage>
</organism>
<dbReference type="SMART" id="SM00342">
    <property type="entry name" value="HTH_ARAC"/>
    <property type="match status" value="1"/>
</dbReference>
<dbReference type="Pfam" id="PF12833">
    <property type="entry name" value="HTH_18"/>
    <property type="match status" value="1"/>
</dbReference>
<dbReference type="InterPro" id="IPR018060">
    <property type="entry name" value="HTH_AraC"/>
</dbReference>
<feature type="domain" description="HTH araC/xylS-type" evidence="5">
    <location>
        <begin position="179"/>
        <end position="280"/>
    </location>
</feature>
<dbReference type="InterPro" id="IPR037923">
    <property type="entry name" value="HTH-like"/>
</dbReference>
<evidence type="ECO:0000259" key="5">
    <source>
        <dbReference type="PROSITE" id="PS01124"/>
    </source>
</evidence>
<dbReference type="InterPro" id="IPR009057">
    <property type="entry name" value="Homeodomain-like_sf"/>
</dbReference>
<dbReference type="PROSITE" id="PS01124">
    <property type="entry name" value="HTH_ARAC_FAMILY_2"/>
    <property type="match status" value="1"/>
</dbReference>
<dbReference type="AlphaFoldDB" id="A0A6B9G6Z3"/>
<evidence type="ECO:0000313" key="7">
    <source>
        <dbReference type="Proteomes" id="UP000502005"/>
    </source>
</evidence>
<dbReference type="GO" id="GO:0043565">
    <property type="term" value="F:sequence-specific DNA binding"/>
    <property type="evidence" value="ECO:0007669"/>
    <property type="project" value="InterPro"/>
</dbReference>
<accession>A0A6B9G6Z3</accession>
<gene>
    <name evidence="6" type="ORF">CUN67_28495</name>
</gene>
<name>A0A6B9G6Z3_PANCY</name>
<dbReference type="Gene3D" id="1.10.10.60">
    <property type="entry name" value="Homeodomain-like"/>
    <property type="match status" value="2"/>
</dbReference>
<sequence>MLTADHFFERIETSIGVDYMLRAREGVPQQGVYIRPHVHLEHEIMWFRRAEGFFSIGSEKFRIKDNTLVFVSSMMLHDMELSCSGDHERFLLQYDTAVLNRLKYPFPVSSPHAGFIMQLAPQQAERVQFLFTWLTELHEETDSLDQVDPLLVLLLNTVLTHGESADKVVISEENNSTFDNIIGFVVQIEKTKKFSTSLNEAAEYCQLSTSHFSRSFKKIMQISFKEYLVRKKIAQSAELLRNTDLSITDIAYQCEFTDSAYYCFKFRALMGVTPKKFRSHSRSTKQLSTKHDVVPPAPTLS</sequence>
<dbReference type="SUPFAM" id="SSF51215">
    <property type="entry name" value="Regulatory protein AraC"/>
    <property type="match status" value="1"/>
</dbReference>
<geneLocation type="plasmid" evidence="7">
    <name>pne1b</name>
</geneLocation>
<evidence type="ECO:0000256" key="4">
    <source>
        <dbReference type="SAM" id="MobiDB-lite"/>
    </source>
</evidence>
<feature type="region of interest" description="Disordered" evidence="4">
    <location>
        <begin position="281"/>
        <end position="301"/>
    </location>
</feature>
<evidence type="ECO:0000313" key="6">
    <source>
        <dbReference type="EMBL" id="QGY32878.1"/>
    </source>
</evidence>
<protein>
    <submittedName>
        <fullName evidence="6">AraC family transcriptional regulator</fullName>
    </submittedName>
</protein>
<dbReference type="GO" id="GO:0003700">
    <property type="term" value="F:DNA-binding transcription factor activity"/>
    <property type="evidence" value="ECO:0007669"/>
    <property type="project" value="InterPro"/>
</dbReference>
<keyword evidence="2" id="KW-0238">DNA-binding</keyword>
<evidence type="ECO:0000256" key="3">
    <source>
        <dbReference type="ARBA" id="ARBA00023163"/>
    </source>
</evidence>
<dbReference type="EMBL" id="CP024770">
    <property type="protein sequence ID" value="QGY32878.1"/>
    <property type="molecule type" value="Genomic_DNA"/>
</dbReference>
<evidence type="ECO:0000256" key="1">
    <source>
        <dbReference type="ARBA" id="ARBA00023015"/>
    </source>
</evidence>
<dbReference type="RefSeq" id="WP_208718792.1">
    <property type="nucleotide sequence ID" value="NZ_CP024770.1"/>
</dbReference>
<proteinExistence type="predicted"/>
<dbReference type="PANTHER" id="PTHR43280:SF28">
    <property type="entry name" value="HTH-TYPE TRANSCRIPTIONAL ACTIVATOR RHAS"/>
    <property type="match status" value="1"/>
</dbReference>
<reference evidence="6 7" key="1">
    <citation type="submission" date="2017-11" db="EMBL/GenBank/DDBJ databases">
        <title>Genome sequence of Pantoea cypripedii NE1.</title>
        <authorList>
            <person name="Nascimento F.X."/>
        </authorList>
    </citation>
    <scope>NUCLEOTIDE SEQUENCE [LARGE SCALE GENOMIC DNA]</scope>
    <source>
        <strain evidence="6 7">NE1</strain>
        <plasmid evidence="7">pne1b</plasmid>
    </source>
</reference>
<keyword evidence="3" id="KW-0804">Transcription</keyword>
<evidence type="ECO:0000256" key="2">
    <source>
        <dbReference type="ARBA" id="ARBA00023125"/>
    </source>
</evidence>